<comment type="caution">
    <text evidence="2">The sequence shown here is derived from an EMBL/GenBank/DDBJ whole genome shotgun (WGS) entry which is preliminary data.</text>
</comment>
<dbReference type="EMBL" id="AILU01000033">
    <property type="protein sequence ID" value="EJF78723.1"/>
    <property type="molecule type" value="Genomic_DNA"/>
</dbReference>
<organism evidence="2 3">
    <name type="scientific">Candidatus Bartonella washoeensis Sb944nv</name>
    <dbReference type="NCBI Taxonomy" id="1094563"/>
    <lineage>
        <taxon>Bacteria</taxon>
        <taxon>Pseudomonadati</taxon>
        <taxon>Pseudomonadota</taxon>
        <taxon>Alphaproteobacteria</taxon>
        <taxon>Hyphomicrobiales</taxon>
        <taxon>Bartonellaceae</taxon>
        <taxon>Bartonella</taxon>
    </lineage>
</organism>
<dbReference type="Proteomes" id="UP000008947">
    <property type="component" value="Unassembled WGS sequence"/>
</dbReference>
<dbReference type="PATRIC" id="fig|1094563.3.peg.1258"/>
<gene>
    <name evidence="2" type="ORF">MCQ_01102</name>
</gene>
<keyword evidence="1" id="KW-1133">Transmembrane helix</keyword>
<keyword evidence="1" id="KW-0472">Membrane</keyword>
<keyword evidence="1" id="KW-0812">Transmembrane</keyword>
<keyword evidence="3" id="KW-1185">Reference proteome</keyword>
<evidence type="ECO:0000313" key="2">
    <source>
        <dbReference type="EMBL" id="EJF78723.1"/>
    </source>
</evidence>
<evidence type="ECO:0000256" key="1">
    <source>
        <dbReference type="SAM" id="Phobius"/>
    </source>
</evidence>
<dbReference type="HOGENOM" id="CLU_2931956_0_0_5"/>
<reference evidence="2 3" key="1">
    <citation type="submission" date="2012-03" db="EMBL/GenBank/DDBJ databases">
        <title>The Genome Sequence of Bartonella washoensis Sb944nv.</title>
        <authorList>
            <consortium name="The Broad Institute Genome Sequencing Platform"/>
            <consortium name="The Broad Institute Genome Sequencing Center for Infectious Disease"/>
            <person name="Feldgarden M."/>
            <person name="Kirby J."/>
            <person name="Kosoy M."/>
            <person name="Birtles R."/>
            <person name="Probert W.S."/>
            <person name="Chiaraviglio L."/>
            <person name="Young S.K."/>
            <person name="Zeng Q."/>
            <person name="Gargeya S."/>
            <person name="Fitzgerald M."/>
            <person name="Haas B."/>
            <person name="Abouelleil A."/>
            <person name="Alvarado L."/>
            <person name="Arachchi H.M."/>
            <person name="Berlin A."/>
            <person name="Chapman S.B."/>
            <person name="Gearin G."/>
            <person name="Goldberg J."/>
            <person name="Griggs A."/>
            <person name="Gujja S."/>
            <person name="Hansen M."/>
            <person name="Heiman D."/>
            <person name="Howarth C."/>
            <person name="Larimer J."/>
            <person name="Lui A."/>
            <person name="MacDonald P.J.P."/>
            <person name="McCowen C."/>
            <person name="Montmayeur A."/>
            <person name="Murphy C."/>
            <person name="Neiman D."/>
            <person name="Pearson M."/>
            <person name="Priest M."/>
            <person name="Roberts A."/>
            <person name="Saif S."/>
            <person name="Shea T."/>
            <person name="Sisk P."/>
            <person name="Stolte C."/>
            <person name="Sykes S."/>
            <person name="Wortman J."/>
            <person name="Nusbaum C."/>
            <person name="Birren B."/>
        </authorList>
    </citation>
    <scope>NUCLEOTIDE SEQUENCE [LARGE SCALE GENOMIC DNA]</scope>
    <source>
        <strain evidence="2 3">Sb944nv</strain>
    </source>
</reference>
<proteinExistence type="predicted"/>
<protein>
    <submittedName>
        <fullName evidence="2">Uncharacterized protein</fullName>
    </submittedName>
</protein>
<name>J0YUP3_9HYPH</name>
<dbReference type="AlphaFoldDB" id="J0YUP3"/>
<evidence type="ECO:0000313" key="3">
    <source>
        <dbReference type="Proteomes" id="UP000008947"/>
    </source>
</evidence>
<sequence>MIFNHKAVIVHSIQKAINHKNNAFNFLASLSFLVLNNIRVTLFVTLYRLRGQFLQVTIAG</sequence>
<accession>J0YUP3</accession>
<feature type="transmembrane region" description="Helical" evidence="1">
    <location>
        <begin position="26"/>
        <end position="47"/>
    </location>
</feature>